<name>A0A3R6ZDE0_APHAT</name>
<dbReference type="GO" id="GO:0006297">
    <property type="term" value="P:nucleotide-excision repair, DNA gap filling"/>
    <property type="evidence" value="ECO:0007669"/>
    <property type="project" value="TreeGrafter"/>
</dbReference>
<comment type="caution">
    <text evidence="3">The sequence shown here is derived from an EMBL/GenBank/DDBJ whole genome shotgun (WGS) entry which is preliminary data.</text>
</comment>
<feature type="domain" description="DNA polymerase epsilon catalytic subunit A C-terminal" evidence="2">
    <location>
        <begin position="1"/>
        <end position="281"/>
    </location>
</feature>
<accession>A0A3R6ZDE0</accession>
<evidence type="ECO:0000313" key="3">
    <source>
        <dbReference type="EMBL" id="RHY49220.1"/>
    </source>
</evidence>
<dbReference type="GO" id="GO:0008310">
    <property type="term" value="F:single-stranded DNA 3'-5' DNA exonuclease activity"/>
    <property type="evidence" value="ECO:0007669"/>
    <property type="project" value="TreeGrafter"/>
</dbReference>
<dbReference type="PANTHER" id="PTHR10670">
    <property type="entry name" value="DNA POLYMERASE EPSILON CATALYTIC SUBUNIT A"/>
    <property type="match status" value="1"/>
</dbReference>
<keyword evidence="1" id="KW-0863">Zinc-finger</keyword>
<dbReference type="Proteomes" id="UP000283543">
    <property type="component" value="Unassembled WGS sequence"/>
</dbReference>
<dbReference type="AlphaFoldDB" id="A0A3R6ZDE0"/>
<dbReference type="GO" id="GO:0008270">
    <property type="term" value="F:zinc ion binding"/>
    <property type="evidence" value="ECO:0007669"/>
    <property type="project" value="UniProtKB-KW"/>
</dbReference>
<keyword evidence="1" id="KW-0004">4Fe-4S</keyword>
<keyword evidence="1" id="KW-0539">Nucleus</keyword>
<comment type="cofactor">
    <cofactor evidence="1">
        <name>[4Fe-4S] cluster</name>
        <dbReference type="ChEBI" id="CHEBI:49883"/>
    </cofactor>
</comment>
<dbReference type="GO" id="GO:0003677">
    <property type="term" value="F:DNA binding"/>
    <property type="evidence" value="ECO:0007669"/>
    <property type="project" value="UniProtKB-KW"/>
</dbReference>
<dbReference type="Pfam" id="PF23250">
    <property type="entry name" value="zf_DPOE_2"/>
    <property type="match status" value="1"/>
</dbReference>
<dbReference type="SMART" id="SM01159">
    <property type="entry name" value="DUF1744"/>
    <property type="match status" value="1"/>
</dbReference>
<dbReference type="PROSITE" id="PS00018">
    <property type="entry name" value="EF_HAND_1"/>
    <property type="match status" value="1"/>
</dbReference>
<comment type="subcellular location">
    <subcellularLocation>
        <location evidence="1">Nucleus</location>
    </subcellularLocation>
</comment>
<dbReference type="EC" id="2.7.7.7" evidence="1"/>
<dbReference type="GO" id="GO:0003887">
    <property type="term" value="F:DNA-directed DNA polymerase activity"/>
    <property type="evidence" value="ECO:0007669"/>
    <property type="project" value="UniProtKB-KW"/>
</dbReference>
<comment type="similarity">
    <text evidence="1">Belongs to the DNA polymerase type-B family.</text>
</comment>
<keyword evidence="1" id="KW-0862">Zinc</keyword>
<keyword evidence="1" id="KW-0238">DNA-binding</keyword>
<keyword evidence="1" id="KW-0408">Iron</keyword>
<keyword evidence="1" id="KW-0411">Iron-sulfur</keyword>
<protein>
    <recommendedName>
        <fullName evidence="1">DNA polymerase epsilon catalytic subunit</fullName>
        <ecNumber evidence="1">2.7.7.7</ecNumber>
    </recommendedName>
</protein>
<dbReference type="GO" id="GO:0051539">
    <property type="term" value="F:4 iron, 4 sulfur cluster binding"/>
    <property type="evidence" value="ECO:0007669"/>
    <property type="project" value="UniProtKB-KW"/>
</dbReference>
<dbReference type="EMBL" id="QUTB01006615">
    <property type="protein sequence ID" value="RHY49220.1"/>
    <property type="molecule type" value="Genomic_DNA"/>
</dbReference>
<sequence>MLFQIRWRDVSSVVVAVVPKWVTRTSLRTQFRGLEAFPLVVTPSSDPSSFPMLTWRQDWQLRLVHAIDQVPRQYQDLLDCARYVQVPVGNLQGDLHVMMLDTLYARLLQKYQHVWWGPADLDASRAATYTLVDGFKPVLVPGAYTHNMVIDLSLDGLAIQALLSDDGQAASEENVAFRLVRQLATQLFNDVVSTKSPVADALLQHFYRWMASPGAHFYDPNLHNLMQNCMHQLLKQVLAQMKRLGATIVYADVSRMALTEYCQKLISTQFTDKFLRLVPDILSHAHTFPTLAGSHLPWTHAALELVKCFVNPSKSFVLPDIICTQCNLCRHVDLCREPGLMDDLSALDDRDEVVQSWQCPRCTHLYDLDMLEHRLVHVVHTQHSLPYQLRELVCKRCNLPNESQLNTLCGCTGTLSLDENASNVVEIDEIFRILLHLAKHQRFGYLQETMERLMH</sequence>
<dbReference type="InterPro" id="IPR013697">
    <property type="entry name" value="DNA_pol_e_suA_C"/>
</dbReference>
<organism evidence="3 4">
    <name type="scientific">Aphanomyces astaci</name>
    <name type="common">Crayfish plague agent</name>
    <dbReference type="NCBI Taxonomy" id="112090"/>
    <lineage>
        <taxon>Eukaryota</taxon>
        <taxon>Sar</taxon>
        <taxon>Stramenopiles</taxon>
        <taxon>Oomycota</taxon>
        <taxon>Saprolegniomycetes</taxon>
        <taxon>Saprolegniales</taxon>
        <taxon>Verrucalvaceae</taxon>
        <taxon>Aphanomyces</taxon>
    </lineage>
</organism>
<dbReference type="InterPro" id="IPR018247">
    <property type="entry name" value="EF_Hand_1_Ca_BS"/>
</dbReference>
<comment type="function">
    <text evidence="1">DNA polymerase II participates in chromosomal DNA replication.</text>
</comment>
<keyword evidence="1" id="KW-0239">DNA-directed DNA polymerase</keyword>
<comment type="catalytic activity">
    <reaction evidence="1">
        <text>DNA(n) + a 2'-deoxyribonucleoside 5'-triphosphate = DNA(n+1) + diphosphate</text>
        <dbReference type="Rhea" id="RHEA:22508"/>
        <dbReference type="Rhea" id="RHEA-COMP:17339"/>
        <dbReference type="Rhea" id="RHEA-COMP:17340"/>
        <dbReference type="ChEBI" id="CHEBI:33019"/>
        <dbReference type="ChEBI" id="CHEBI:61560"/>
        <dbReference type="ChEBI" id="CHEBI:173112"/>
        <dbReference type="EC" id="2.7.7.7"/>
    </reaction>
</comment>
<keyword evidence="1" id="KW-0808">Transferase</keyword>
<evidence type="ECO:0000256" key="1">
    <source>
        <dbReference type="RuleBase" id="RU365029"/>
    </source>
</evidence>
<dbReference type="Pfam" id="PF08490">
    <property type="entry name" value="DUF1744"/>
    <property type="match status" value="2"/>
</dbReference>
<keyword evidence="1" id="KW-0479">Metal-binding</keyword>
<dbReference type="GO" id="GO:0000278">
    <property type="term" value="P:mitotic cell cycle"/>
    <property type="evidence" value="ECO:0007669"/>
    <property type="project" value="TreeGrafter"/>
</dbReference>
<dbReference type="VEuPathDB" id="FungiDB:H257_17681"/>
<keyword evidence="1" id="KW-0548">Nucleotidyltransferase</keyword>
<dbReference type="GO" id="GO:0008622">
    <property type="term" value="C:epsilon DNA polymerase complex"/>
    <property type="evidence" value="ECO:0007669"/>
    <property type="project" value="InterPro"/>
</dbReference>
<dbReference type="GO" id="GO:0006287">
    <property type="term" value="P:base-excision repair, gap-filling"/>
    <property type="evidence" value="ECO:0007669"/>
    <property type="project" value="TreeGrafter"/>
</dbReference>
<dbReference type="GO" id="GO:0045004">
    <property type="term" value="P:DNA replication proofreading"/>
    <property type="evidence" value="ECO:0007669"/>
    <property type="project" value="TreeGrafter"/>
</dbReference>
<evidence type="ECO:0000313" key="4">
    <source>
        <dbReference type="Proteomes" id="UP000283543"/>
    </source>
</evidence>
<dbReference type="InterPro" id="IPR029703">
    <property type="entry name" value="POL2"/>
</dbReference>
<evidence type="ECO:0000259" key="2">
    <source>
        <dbReference type="SMART" id="SM01159"/>
    </source>
</evidence>
<dbReference type="PANTHER" id="PTHR10670:SF0">
    <property type="entry name" value="DNA POLYMERASE EPSILON CATALYTIC SUBUNIT A"/>
    <property type="match status" value="1"/>
</dbReference>
<gene>
    <name evidence="3" type="ORF">DYB34_010016</name>
</gene>
<proteinExistence type="inferred from homology"/>
<keyword evidence="1" id="KW-0235">DNA replication</keyword>
<dbReference type="GO" id="GO:0006272">
    <property type="term" value="P:leading strand elongation"/>
    <property type="evidence" value="ECO:0007669"/>
    <property type="project" value="TreeGrafter"/>
</dbReference>
<reference evidence="3 4" key="1">
    <citation type="submission" date="2018-08" db="EMBL/GenBank/DDBJ databases">
        <title>Aphanomyces genome sequencing and annotation.</title>
        <authorList>
            <person name="Minardi D."/>
            <person name="Oidtmann B."/>
            <person name="Van Der Giezen M."/>
            <person name="Studholme D.J."/>
        </authorList>
    </citation>
    <scope>NUCLEOTIDE SEQUENCE [LARGE SCALE GENOMIC DNA]</scope>
    <source>
        <strain evidence="3 4">Si</strain>
    </source>
</reference>